<evidence type="ECO:0000313" key="2">
    <source>
        <dbReference type="Proteomes" id="UP000736328"/>
    </source>
</evidence>
<dbReference type="Proteomes" id="UP000736328">
    <property type="component" value="Unassembled WGS sequence"/>
</dbReference>
<organism evidence="1 2">
    <name type="scientific">candidate division TA06 bacterium</name>
    <dbReference type="NCBI Taxonomy" id="2250710"/>
    <lineage>
        <taxon>Bacteria</taxon>
        <taxon>Bacteria division TA06</taxon>
    </lineage>
</organism>
<proteinExistence type="predicted"/>
<comment type="caution">
    <text evidence="1">The sequence shown here is derived from an EMBL/GenBank/DDBJ whole genome shotgun (WGS) entry which is preliminary data.</text>
</comment>
<gene>
    <name evidence="1" type="ORF">HY768_06505</name>
</gene>
<protein>
    <submittedName>
        <fullName evidence="1">Uncharacterized protein</fullName>
    </submittedName>
</protein>
<reference evidence="1" key="1">
    <citation type="submission" date="2020-07" db="EMBL/GenBank/DDBJ databases">
        <title>Huge and variable diversity of episymbiotic CPR bacteria and DPANN archaea in groundwater ecosystems.</title>
        <authorList>
            <person name="He C.Y."/>
            <person name="Keren R."/>
            <person name="Whittaker M."/>
            <person name="Farag I.F."/>
            <person name="Doudna J."/>
            <person name="Cate J.H.D."/>
            <person name="Banfield J.F."/>
        </authorList>
    </citation>
    <scope>NUCLEOTIDE SEQUENCE</scope>
    <source>
        <strain evidence="1">NC_groundwater_1520_Pr4_B-0.1um_53_5</strain>
    </source>
</reference>
<name>A0A933MKM0_UNCT6</name>
<dbReference type="EMBL" id="JACQXR010000085">
    <property type="protein sequence ID" value="MBI4726860.1"/>
    <property type="molecule type" value="Genomic_DNA"/>
</dbReference>
<evidence type="ECO:0000313" key="1">
    <source>
        <dbReference type="EMBL" id="MBI4726860.1"/>
    </source>
</evidence>
<dbReference type="AlphaFoldDB" id="A0A933MKM0"/>
<accession>A0A933MKM0</accession>
<sequence length="110" mass="12893">MERFLVLKCKEFFLDFGCQFQECHYLADSGSGNAHFTGYIGLGLDKWVLEEILVASGFQERRFIYPWELDRWPADSDKYSAISDFLVDIELLPPWNIFAVNRRYAEPDTI</sequence>